<proteinExistence type="predicted"/>
<feature type="transmembrane region" description="Helical" evidence="6">
    <location>
        <begin position="305"/>
        <end position="329"/>
    </location>
</feature>
<feature type="transmembrane region" description="Helical" evidence="6">
    <location>
        <begin position="12"/>
        <end position="33"/>
    </location>
</feature>
<name>W0FMQ1_9BACT</name>
<dbReference type="GO" id="GO:0008360">
    <property type="term" value="P:regulation of cell shape"/>
    <property type="evidence" value="ECO:0007669"/>
    <property type="project" value="UniProtKB-KW"/>
</dbReference>
<feature type="transmembrane region" description="Helical" evidence="6">
    <location>
        <begin position="39"/>
        <end position="58"/>
    </location>
</feature>
<feature type="transmembrane region" description="Helical" evidence="6">
    <location>
        <begin position="144"/>
        <end position="163"/>
    </location>
</feature>
<dbReference type="AlphaFoldDB" id="W0FMQ1"/>
<feature type="transmembrane region" description="Helical" evidence="6">
    <location>
        <begin position="274"/>
        <end position="293"/>
    </location>
</feature>
<dbReference type="InterPro" id="IPR001182">
    <property type="entry name" value="FtsW/RodA"/>
</dbReference>
<accession>W0FMQ1</accession>
<dbReference type="Pfam" id="PF01098">
    <property type="entry name" value="FTSW_RODA_SPOVE"/>
    <property type="match status" value="1"/>
</dbReference>
<protein>
    <submittedName>
        <fullName evidence="7">Uncharacterized protein</fullName>
    </submittedName>
</protein>
<keyword evidence="2 6" id="KW-0812">Transmembrane</keyword>
<feature type="transmembrane region" description="Helical" evidence="6">
    <location>
        <begin position="67"/>
        <end position="85"/>
    </location>
</feature>
<evidence type="ECO:0000313" key="7">
    <source>
        <dbReference type="EMBL" id="AHF26231.1"/>
    </source>
</evidence>
<organism evidence="7">
    <name type="scientific">uncultured bacterium Contigcl_1792</name>
    <dbReference type="NCBI Taxonomy" id="1393663"/>
    <lineage>
        <taxon>Bacteria</taxon>
        <taxon>environmental samples</taxon>
    </lineage>
</organism>
<dbReference type="EMBL" id="KC246871">
    <property type="protein sequence ID" value="AHF26231.1"/>
    <property type="molecule type" value="Genomic_DNA"/>
</dbReference>
<keyword evidence="5 6" id="KW-0472">Membrane</keyword>
<evidence type="ECO:0000256" key="6">
    <source>
        <dbReference type="SAM" id="Phobius"/>
    </source>
</evidence>
<evidence type="ECO:0000256" key="2">
    <source>
        <dbReference type="ARBA" id="ARBA00022692"/>
    </source>
</evidence>
<feature type="transmembrane region" description="Helical" evidence="6">
    <location>
        <begin position="119"/>
        <end position="138"/>
    </location>
</feature>
<reference evidence="7" key="1">
    <citation type="journal article" date="2013" name="PLoS ONE">
        <title>Metagenomic insights into the carbohydrate-active enzymes carried by the microorganisms adhering to solid digesta in the rumen of cows.</title>
        <authorList>
            <person name="Wang L."/>
            <person name="Hatem A."/>
            <person name="Catalyurek U.V."/>
            <person name="Morrison M."/>
            <person name="Yu Z."/>
        </authorList>
    </citation>
    <scope>NUCLEOTIDE SEQUENCE</scope>
</reference>
<keyword evidence="4 6" id="KW-1133">Transmembrane helix</keyword>
<feature type="transmembrane region" description="Helical" evidence="6">
    <location>
        <begin position="175"/>
        <end position="202"/>
    </location>
</feature>
<feature type="transmembrane region" description="Helical" evidence="6">
    <location>
        <begin position="208"/>
        <end position="231"/>
    </location>
</feature>
<feature type="transmembrane region" description="Helical" evidence="6">
    <location>
        <begin position="341"/>
        <end position="362"/>
    </location>
</feature>
<evidence type="ECO:0000256" key="3">
    <source>
        <dbReference type="ARBA" id="ARBA00022960"/>
    </source>
</evidence>
<dbReference type="GO" id="GO:0051301">
    <property type="term" value="P:cell division"/>
    <property type="evidence" value="ECO:0007669"/>
    <property type="project" value="InterPro"/>
</dbReference>
<dbReference type="GO" id="GO:0016020">
    <property type="term" value="C:membrane"/>
    <property type="evidence" value="ECO:0007669"/>
    <property type="project" value="UniProtKB-SubCell"/>
</dbReference>
<evidence type="ECO:0000256" key="5">
    <source>
        <dbReference type="ARBA" id="ARBA00023136"/>
    </source>
</evidence>
<keyword evidence="3" id="KW-0133">Cell shape</keyword>
<comment type="subcellular location">
    <subcellularLocation>
        <location evidence="1">Membrane</location>
        <topology evidence="1">Multi-pass membrane protein</topology>
    </subcellularLocation>
</comment>
<evidence type="ECO:0000256" key="1">
    <source>
        <dbReference type="ARBA" id="ARBA00004141"/>
    </source>
</evidence>
<evidence type="ECO:0000256" key="4">
    <source>
        <dbReference type="ARBA" id="ARBA00022989"/>
    </source>
</evidence>
<sequence>MSKQKSSSRFRFTGASMLLSGLMFLVPALNPSMAEKASVLYLLAVLVPCVVFLCETLLARMFSLDRMLVTLSLSVCSAGIAALALSDPDVALTHSLRCAAGIVALLAGGIMIRTLSPSLLTSVCTAFLGLLLLAGRLLTSTLTFSVTEIAAAFLLVSFSSLLARQGPVSASLLGAAAAALLLAGGSAPDALLWGIVILLLLFAGDGRLAVVVPSLAAALVLFFCAFNLFPAGVSSPGVPSADLLASIGALGSDVLPDGIASLGTFSLFPRLAGHYGLIFSGLTVLLFLPLALRGSAVAVSSRTRFHALLAMGICLFLALRTLAGVLSFFGFLPVVGPEVPLLTASLPDLCAQMFLIGFLSGISGRNDADLAEDAHLAMLAK</sequence>